<dbReference type="PANTHER" id="PTHR38537:SF16">
    <property type="entry name" value="CALPONIN-HOMOLOGY (CH) DOMAIN-CONTAINING PROTEIN"/>
    <property type="match status" value="1"/>
</dbReference>
<dbReference type="GO" id="GO:0051015">
    <property type="term" value="F:actin filament binding"/>
    <property type="evidence" value="ECO:0007669"/>
    <property type="project" value="InterPro"/>
</dbReference>
<dbReference type="WBParaSite" id="PSU_v2.g18962.t1">
    <property type="protein sequence ID" value="PSU_v2.g18962.t1"/>
    <property type="gene ID" value="PSU_v2.g18962"/>
</dbReference>
<keyword evidence="2" id="KW-0009">Actin-binding</keyword>
<protein>
    <submittedName>
        <fullName evidence="6">Calponin-homology (CH) domain-containing protein</fullName>
    </submittedName>
</protein>
<dbReference type="AlphaFoldDB" id="A0A914YJC9"/>
<name>A0A914YJC9_9BILA</name>
<proteinExistence type="predicted"/>
<dbReference type="PANTHER" id="PTHR38537">
    <property type="entry name" value="JITTERBUG, ISOFORM N"/>
    <property type="match status" value="1"/>
</dbReference>
<sequence>MSSIQSSSGSGGIKATEGGERPKWITIQMNTFTNWLNQQLLPGRLRISNLETDLSDGVLLIQVVETLQKRICTGKIYRQNPTEIQKLMNVQMALDALREDRVKLVNIGSQDIVEGNLKLILGLIWCLIQRYQIATHSKIPPKKLIMAYLQSILPEIKLTNFRTAWNDGIAISALIDYCQPGLIPEWRNLNSKNGYANCAKALSIAERHLNIPAIISAEHLSSDELDELSSITYLSYFVKRGGPAYKATLENVRKLLPDVRINDFERSFNDGYLLARLVEAVGGTVPAFNKMIFDDPSYWGHNVARGLDGALELGIASLIGPDDITDLDVEHLGVLALAAALCSVNEHPQTPHLKGQKPVYQKEEDEEGEEQALKSPISESPPITTTCFQNQQLNLDLAFAEGSNVNVNDIDVIILNSDNQVLQNHLLDVKKISTDKGAVISFIPKNAGKYRVC</sequence>
<dbReference type="Pfam" id="PF00307">
    <property type="entry name" value="CH"/>
    <property type="match status" value="2"/>
</dbReference>
<evidence type="ECO:0000256" key="3">
    <source>
        <dbReference type="SAM" id="MobiDB-lite"/>
    </source>
</evidence>
<keyword evidence="5" id="KW-1185">Reference proteome</keyword>
<dbReference type="InterPro" id="IPR044801">
    <property type="entry name" value="Filamin"/>
</dbReference>
<feature type="region of interest" description="Disordered" evidence="3">
    <location>
        <begin position="348"/>
        <end position="380"/>
    </location>
</feature>
<evidence type="ECO:0000256" key="1">
    <source>
        <dbReference type="ARBA" id="ARBA00022737"/>
    </source>
</evidence>
<dbReference type="PROSITE" id="PS50021">
    <property type="entry name" value="CH"/>
    <property type="match status" value="2"/>
</dbReference>
<dbReference type="SMART" id="SM00033">
    <property type="entry name" value="CH"/>
    <property type="match status" value="3"/>
</dbReference>
<dbReference type="InterPro" id="IPR001715">
    <property type="entry name" value="CH_dom"/>
</dbReference>
<evidence type="ECO:0000256" key="2">
    <source>
        <dbReference type="ARBA" id="ARBA00023203"/>
    </source>
</evidence>
<dbReference type="InterPro" id="IPR036872">
    <property type="entry name" value="CH_dom_sf"/>
</dbReference>
<evidence type="ECO:0000259" key="4">
    <source>
        <dbReference type="PROSITE" id="PS50021"/>
    </source>
</evidence>
<reference evidence="6" key="1">
    <citation type="submission" date="2022-11" db="UniProtKB">
        <authorList>
            <consortium name="WormBaseParasite"/>
        </authorList>
    </citation>
    <scope>IDENTIFICATION</scope>
</reference>
<evidence type="ECO:0000313" key="6">
    <source>
        <dbReference type="WBParaSite" id="PSU_v2.g18962.t1"/>
    </source>
</evidence>
<evidence type="ECO:0000313" key="5">
    <source>
        <dbReference type="Proteomes" id="UP000887577"/>
    </source>
</evidence>
<dbReference type="SUPFAM" id="SSF47576">
    <property type="entry name" value="Calponin-homology domain, CH-domain"/>
    <property type="match status" value="2"/>
</dbReference>
<accession>A0A914YJC9</accession>
<keyword evidence="1" id="KW-0677">Repeat</keyword>
<feature type="domain" description="Calponin-homology (CH)" evidence="4">
    <location>
        <begin position="26"/>
        <end position="132"/>
    </location>
</feature>
<dbReference type="GO" id="GO:0030036">
    <property type="term" value="P:actin cytoskeleton organization"/>
    <property type="evidence" value="ECO:0007669"/>
    <property type="project" value="InterPro"/>
</dbReference>
<dbReference type="PROSITE" id="PS00019">
    <property type="entry name" value="ACTININ_1"/>
    <property type="match status" value="1"/>
</dbReference>
<dbReference type="PROSITE" id="PS00020">
    <property type="entry name" value="ACTININ_2"/>
    <property type="match status" value="1"/>
</dbReference>
<dbReference type="InterPro" id="IPR001589">
    <property type="entry name" value="Actinin_actin-bd_CS"/>
</dbReference>
<organism evidence="5 6">
    <name type="scientific">Panagrolaimus superbus</name>
    <dbReference type="NCBI Taxonomy" id="310955"/>
    <lineage>
        <taxon>Eukaryota</taxon>
        <taxon>Metazoa</taxon>
        <taxon>Ecdysozoa</taxon>
        <taxon>Nematoda</taxon>
        <taxon>Chromadorea</taxon>
        <taxon>Rhabditida</taxon>
        <taxon>Tylenchina</taxon>
        <taxon>Panagrolaimomorpha</taxon>
        <taxon>Panagrolaimoidea</taxon>
        <taxon>Panagrolaimidae</taxon>
        <taxon>Panagrolaimus</taxon>
    </lineage>
</organism>
<feature type="domain" description="Calponin-homology (CH)" evidence="4">
    <location>
        <begin position="139"/>
        <end position="242"/>
    </location>
</feature>
<dbReference type="Gene3D" id="1.10.418.10">
    <property type="entry name" value="Calponin-like domain"/>
    <property type="match status" value="3"/>
</dbReference>
<dbReference type="Proteomes" id="UP000887577">
    <property type="component" value="Unplaced"/>
</dbReference>